<proteinExistence type="inferred from homology"/>
<dbReference type="HAMAP" id="MF_00454">
    <property type="entry name" value="FluC"/>
    <property type="match status" value="1"/>
</dbReference>
<evidence type="ECO:0000313" key="11">
    <source>
        <dbReference type="EMBL" id="QAY61727.1"/>
    </source>
</evidence>
<evidence type="ECO:0000256" key="3">
    <source>
        <dbReference type="ARBA" id="ARBA00022692"/>
    </source>
</evidence>
<evidence type="ECO:0000256" key="6">
    <source>
        <dbReference type="ARBA" id="ARBA00023303"/>
    </source>
</evidence>
<dbReference type="GO" id="GO:0140114">
    <property type="term" value="P:cellular detoxification of fluoride"/>
    <property type="evidence" value="ECO:0007669"/>
    <property type="project" value="UniProtKB-UniRule"/>
</dbReference>
<keyword evidence="6 10" id="KW-0407">Ion channel</keyword>
<feature type="transmembrane region" description="Helical" evidence="10">
    <location>
        <begin position="113"/>
        <end position="134"/>
    </location>
</feature>
<gene>
    <name evidence="10" type="primary">fluC</name>
    <name evidence="10" type="synonym">crcB</name>
    <name evidence="11" type="ORF">ET475_05370</name>
</gene>
<comment type="similarity">
    <text evidence="7 10">Belongs to the fluoride channel Fluc/FEX (TC 1.A.43) family.</text>
</comment>
<dbReference type="PANTHER" id="PTHR28259:SF1">
    <property type="entry name" value="FLUORIDE EXPORT PROTEIN 1-RELATED"/>
    <property type="match status" value="1"/>
</dbReference>
<feature type="transmembrane region" description="Helical" evidence="10">
    <location>
        <begin position="12"/>
        <end position="34"/>
    </location>
</feature>
<keyword evidence="12" id="KW-1185">Reference proteome</keyword>
<dbReference type="GO" id="GO:0062054">
    <property type="term" value="F:fluoride channel activity"/>
    <property type="evidence" value="ECO:0007669"/>
    <property type="project" value="UniProtKB-UniRule"/>
</dbReference>
<comment type="subcellular location">
    <subcellularLocation>
        <location evidence="1 10">Cell membrane</location>
        <topology evidence="1 10">Multi-pass membrane protein</topology>
    </subcellularLocation>
</comment>
<comment type="function">
    <text evidence="9 10">Fluoride-specific ion channel. Important for reducing fluoride concentration in the cell, thus reducing its toxicity.</text>
</comment>
<evidence type="ECO:0000256" key="10">
    <source>
        <dbReference type="HAMAP-Rule" id="MF_00454"/>
    </source>
</evidence>
<reference evidence="11 12" key="1">
    <citation type="submission" date="2019-01" db="EMBL/GenBank/DDBJ databases">
        <title>Genome sequencing of strain DFW100M-13.</title>
        <authorList>
            <person name="Heo J."/>
            <person name="Kim S.-J."/>
            <person name="Kim J.-S."/>
            <person name="Hong S.-B."/>
            <person name="Kwon S.-W."/>
        </authorList>
    </citation>
    <scope>NUCLEOTIDE SEQUENCE [LARGE SCALE GENOMIC DNA]</scope>
    <source>
        <strain evidence="11 12">DFW100M-13</strain>
    </source>
</reference>
<evidence type="ECO:0000256" key="1">
    <source>
        <dbReference type="ARBA" id="ARBA00004651"/>
    </source>
</evidence>
<protein>
    <recommendedName>
        <fullName evidence="10">Fluoride-specific ion channel FluC</fullName>
    </recommendedName>
</protein>
<dbReference type="OrthoDB" id="4408652at2"/>
<comment type="catalytic activity">
    <reaction evidence="8">
        <text>fluoride(in) = fluoride(out)</text>
        <dbReference type="Rhea" id="RHEA:76159"/>
        <dbReference type="ChEBI" id="CHEBI:17051"/>
    </reaction>
    <physiologicalReaction direction="left-to-right" evidence="8">
        <dbReference type="Rhea" id="RHEA:76160"/>
    </physiologicalReaction>
</comment>
<dbReference type="Proteomes" id="UP000293995">
    <property type="component" value="Chromosome"/>
</dbReference>
<keyword evidence="3 10" id="KW-0812">Transmembrane</keyword>
<sequence length="149" mass="15510">MTASATTRPVHLRWSSVGLVVVGGFLGTLARYLLSITLPEWGGMPWPIFLINVVGAFILGWLLEFLARGGPDAGRRRAMRLFAGTGVLGGFTTYSTFAVGTDGLFVTGDVWPGIVYAVATVLVGAAASIAGILLGARSSRARGVAEPDS</sequence>
<keyword evidence="10" id="KW-0915">Sodium</keyword>
<feature type="binding site" evidence="10">
    <location>
        <position position="89"/>
    </location>
    <ligand>
        <name>Na(+)</name>
        <dbReference type="ChEBI" id="CHEBI:29101"/>
        <note>structural</note>
    </ligand>
</feature>
<dbReference type="RefSeq" id="WP_129393694.1">
    <property type="nucleotide sequence ID" value="NZ_CP035494.1"/>
</dbReference>
<keyword evidence="5 10" id="KW-0472">Membrane</keyword>
<organism evidence="11 12">
    <name type="scientific">Microbacterium protaetiae</name>
    <dbReference type="NCBI Taxonomy" id="2509458"/>
    <lineage>
        <taxon>Bacteria</taxon>
        <taxon>Bacillati</taxon>
        <taxon>Actinomycetota</taxon>
        <taxon>Actinomycetes</taxon>
        <taxon>Micrococcales</taxon>
        <taxon>Microbacteriaceae</taxon>
        <taxon>Microbacterium</taxon>
    </lineage>
</organism>
<dbReference type="KEGG" id="mprt:ET475_05370"/>
<comment type="activity regulation">
    <text evidence="10">Na(+) is not transported, but it plays an essential structural role and its presence is essential for fluoride channel function.</text>
</comment>
<evidence type="ECO:0000256" key="4">
    <source>
        <dbReference type="ARBA" id="ARBA00022989"/>
    </source>
</evidence>
<dbReference type="AlphaFoldDB" id="A0A4P6EN68"/>
<keyword evidence="10" id="KW-0813">Transport</keyword>
<accession>A0A4P6EN68</accession>
<dbReference type="Pfam" id="PF02537">
    <property type="entry name" value="CRCB"/>
    <property type="match status" value="1"/>
</dbReference>
<dbReference type="EMBL" id="CP035494">
    <property type="protein sequence ID" value="QAY61727.1"/>
    <property type="molecule type" value="Genomic_DNA"/>
</dbReference>
<evidence type="ECO:0000256" key="9">
    <source>
        <dbReference type="ARBA" id="ARBA00049940"/>
    </source>
</evidence>
<dbReference type="GO" id="GO:0046872">
    <property type="term" value="F:metal ion binding"/>
    <property type="evidence" value="ECO:0007669"/>
    <property type="project" value="UniProtKB-KW"/>
</dbReference>
<evidence type="ECO:0000256" key="2">
    <source>
        <dbReference type="ARBA" id="ARBA00022475"/>
    </source>
</evidence>
<feature type="transmembrane region" description="Helical" evidence="10">
    <location>
        <begin position="79"/>
        <end position="101"/>
    </location>
</feature>
<feature type="binding site" evidence="10">
    <location>
        <position position="92"/>
    </location>
    <ligand>
        <name>Na(+)</name>
        <dbReference type="ChEBI" id="CHEBI:29101"/>
        <note>structural</note>
    </ligand>
</feature>
<keyword evidence="10" id="KW-0479">Metal-binding</keyword>
<evidence type="ECO:0000256" key="5">
    <source>
        <dbReference type="ARBA" id="ARBA00023136"/>
    </source>
</evidence>
<dbReference type="GO" id="GO:0005886">
    <property type="term" value="C:plasma membrane"/>
    <property type="evidence" value="ECO:0007669"/>
    <property type="project" value="UniProtKB-SubCell"/>
</dbReference>
<keyword evidence="10" id="KW-0406">Ion transport</keyword>
<feature type="transmembrane region" description="Helical" evidence="10">
    <location>
        <begin position="46"/>
        <end position="67"/>
    </location>
</feature>
<evidence type="ECO:0000313" key="12">
    <source>
        <dbReference type="Proteomes" id="UP000293995"/>
    </source>
</evidence>
<evidence type="ECO:0000256" key="7">
    <source>
        <dbReference type="ARBA" id="ARBA00035120"/>
    </source>
</evidence>
<keyword evidence="4 10" id="KW-1133">Transmembrane helix</keyword>
<dbReference type="InterPro" id="IPR003691">
    <property type="entry name" value="FluC"/>
</dbReference>
<dbReference type="PANTHER" id="PTHR28259">
    <property type="entry name" value="FLUORIDE EXPORT PROTEIN 1-RELATED"/>
    <property type="match status" value="1"/>
</dbReference>
<keyword evidence="2 10" id="KW-1003">Cell membrane</keyword>
<name>A0A4P6EN68_9MICO</name>
<evidence type="ECO:0000256" key="8">
    <source>
        <dbReference type="ARBA" id="ARBA00035585"/>
    </source>
</evidence>